<organism evidence="3 4">
    <name type="scientific">Hanstruepera neustonica</name>
    <dbReference type="NCBI Taxonomy" id="1445657"/>
    <lineage>
        <taxon>Bacteria</taxon>
        <taxon>Pseudomonadati</taxon>
        <taxon>Bacteroidota</taxon>
        <taxon>Flavobacteriia</taxon>
        <taxon>Flavobacteriales</taxon>
        <taxon>Flavobacteriaceae</taxon>
        <taxon>Hanstruepera</taxon>
    </lineage>
</organism>
<evidence type="ECO:0000313" key="4">
    <source>
        <dbReference type="Proteomes" id="UP000236641"/>
    </source>
</evidence>
<dbReference type="AlphaFoldDB" id="A0A2K1E0D3"/>
<feature type="transmembrane region" description="Helical" evidence="1">
    <location>
        <begin position="343"/>
        <end position="363"/>
    </location>
</feature>
<proteinExistence type="predicted"/>
<feature type="transmembrane region" description="Helical" evidence="1">
    <location>
        <begin position="62"/>
        <end position="86"/>
    </location>
</feature>
<dbReference type="Proteomes" id="UP000236641">
    <property type="component" value="Unassembled WGS sequence"/>
</dbReference>
<name>A0A2K1E0D3_9FLAO</name>
<keyword evidence="1" id="KW-1133">Transmembrane helix</keyword>
<evidence type="ECO:0000259" key="2">
    <source>
        <dbReference type="Pfam" id="PF04235"/>
    </source>
</evidence>
<dbReference type="RefSeq" id="WP_103051449.1">
    <property type="nucleotide sequence ID" value="NZ_POWF01000002.1"/>
</dbReference>
<dbReference type="OrthoDB" id="9807744at2"/>
<dbReference type="PANTHER" id="PTHR30590:SF2">
    <property type="entry name" value="INNER MEMBRANE PROTEIN"/>
    <property type="match status" value="1"/>
</dbReference>
<reference evidence="3 4" key="1">
    <citation type="submission" date="2018-01" db="EMBL/GenBank/DDBJ databases">
        <title>The draft genome of Hanstruepera neustonica JCM19743.</title>
        <authorList>
            <person name="He R.-H."/>
            <person name="Du Z.-J."/>
        </authorList>
    </citation>
    <scope>NUCLEOTIDE SEQUENCE [LARGE SCALE GENOMIC DNA]</scope>
    <source>
        <strain evidence="3 4">JCM19743</strain>
    </source>
</reference>
<dbReference type="EMBL" id="POWF01000002">
    <property type="protein sequence ID" value="PNQ73752.1"/>
    <property type="molecule type" value="Genomic_DNA"/>
</dbReference>
<feature type="transmembrane region" description="Helical" evidence="1">
    <location>
        <begin position="297"/>
        <end position="322"/>
    </location>
</feature>
<dbReference type="InterPro" id="IPR052529">
    <property type="entry name" value="Bact_Transport_Assoc"/>
</dbReference>
<gene>
    <name evidence="3" type="ORF">C1T31_05300</name>
</gene>
<evidence type="ECO:0000313" key="3">
    <source>
        <dbReference type="EMBL" id="PNQ73752.1"/>
    </source>
</evidence>
<accession>A0A2K1E0D3</accession>
<keyword evidence="1" id="KW-0472">Membrane</keyword>
<dbReference type="InterPro" id="IPR007349">
    <property type="entry name" value="DUF418"/>
</dbReference>
<feature type="domain" description="DUF418" evidence="2">
    <location>
        <begin position="249"/>
        <end position="407"/>
    </location>
</feature>
<dbReference type="Pfam" id="PF04235">
    <property type="entry name" value="DUF418"/>
    <property type="match status" value="1"/>
</dbReference>
<sequence length="414" mass="47688">MESDNVKPISKSERIAYLDILRGISILFIYTANIIMFSGIWFFPEDTPRRIYTLPTDEVFDFLNYVLVDGKFYSIFSLLFGIGCVIQFNNLTAHGKAFAPFFRRRMFWLLIIGGIHLVLFWPGDILTLYAVLGFFLIWFVRKSNKTLLTTAVILILFPLVNWAFMHFSGVYYPGMAFQKSTEIYQNFGMPIIEFQGQIVPDFVAYQLNENIADFFKMNLGNTFVRIGRILDEGRLFKVFGIFLIGIWAGRKILNENILDNTAFLKKVFLIGLLVGLPVNIVRGYIEFFVDSTDTTKLFHVLAYALGTLPLALSYAAGIALLVKKKVHFLDWFKPVGKTALSNYLFQTAISTIIFYGFGFNLVGKFGFTYVMMIGLCVFIIQIVCSKIWLNYFKFGPMEWLWRKLTYGVQLKIKK</sequence>
<feature type="transmembrane region" description="Helical" evidence="1">
    <location>
        <begin position="20"/>
        <end position="42"/>
    </location>
</feature>
<keyword evidence="4" id="KW-1185">Reference proteome</keyword>
<protein>
    <recommendedName>
        <fullName evidence="2">DUF418 domain-containing protein</fullName>
    </recommendedName>
</protein>
<feature type="transmembrane region" description="Helical" evidence="1">
    <location>
        <begin position="107"/>
        <end position="140"/>
    </location>
</feature>
<feature type="transmembrane region" description="Helical" evidence="1">
    <location>
        <begin position="267"/>
        <end position="285"/>
    </location>
</feature>
<dbReference type="PANTHER" id="PTHR30590">
    <property type="entry name" value="INNER MEMBRANE PROTEIN"/>
    <property type="match status" value="1"/>
</dbReference>
<keyword evidence="1" id="KW-0812">Transmembrane</keyword>
<feature type="transmembrane region" description="Helical" evidence="1">
    <location>
        <begin position="146"/>
        <end position="165"/>
    </location>
</feature>
<comment type="caution">
    <text evidence="3">The sequence shown here is derived from an EMBL/GenBank/DDBJ whole genome shotgun (WGS) entry which is preliminary data.</text>
</comment>
<evidence type="ECO:0000256" key="1">
    <source>
        <dbReference type="SAM" id="Phobius"/>
    </source>
</evidence>
<feature type="transmembrane region" description="Helical" evidence="1">
    <location>
        <begin position="369"/>
        <end position="389"/>
    </location>
</feature>